<accession>A0A0F9CHW5</accession>
<gene>
    <name evidence="1" type="ORF">LCGC14_2664340</name>
</gene>
<dbReference type="EMBL" id="LAZR01046551">
    <property type="protein sequence ID" value="KKK96281.1"/>
    <property type="molecule type" value="Genomic_DNA"/>
</dbReference>
<sequence length="56" mass="6442">MKIVCAWCDKKMGEKESLTCKDTTWSICPDCVAKVRTSTEVTKEEKEELCQVWAKL</sequence>
<name>A0A0F9CHW5_9ZZZZ</name>
<protein>
    <submittedName>
        <fullName evidence="1">Uncharacterized protein</fullName>
    </submittedName>
</protein>
<dbReference type="AlphaFoldDB" id="A0A0F9CHW5"/>
<proteinExistence type="predicted"/>
<organism evidence="1">
    <name type="scientific">marine sediment metagenome</name>
    <dbReference type="NCBI Taxonomy" id="412755"/>
    <lineage>
        <taxon>unclassified sequences</taxon>
        <taxon>metagenomes</taxon>
        <taxon>ecological metagenomes</taxon>
    </lineage>
</organism>
<comment type="caution">
    <text evidence="1">The sequence shown here is derived from an EMBL/GenBank/DDBJ whole genome shotgun (WGS) entry which is preliminary data.</text>
</comment>
<evidence type="ECO:0000313" key="1">
    <source>
        <dbReference type="EMBL" id="KKK96281.1"/>
    </source>
</evidence>
<reference evidence="1" key="1">
    <citation type="journal article" date="2015" name="Nature">
        <title>Complex archaea that bridge the gap between prokaryotes and eukaryotes.</title>
        <authorList>
            <person name="Spang A."/>
            <person name="Saw J.H."/>
            <person name="Jorgensen S.L."/>
            <person name="Zaremba-Niedzwiedzka K."/>
            <person name="Martijn J."/>
            <person name="Lind A.E."/>
            <person name="van Eijk R."/>
            <person name="Schleper C."/>
            <person name="Guy L."/>
            <person name="Ettema T.J."/>
        </authorList>
    </citation>
    <scope>NUCLEOTIDE SEQUENCE</scope>
</reference>